<reference evidence="1 2" key="1">
    <citation type="submission" date="2010-12" db="EMBL/GenBank/DDBJ databases">
        <authorList>
            <person name="Muzny D."/>
            <person name="Qin X."/>
            <person name="Buhay C."/>
            <person name="Dugan-Rocha S."/>
            <person name="Ding Y."/>
            <person name="Chen G."/>
            <person name="Hawes A."/>
            <person name="Holder M."/>
            <person name="Jhangiani S."/>
            <person name="Johnson A."/>
            <person name="Khan Z."/>
            <person name="Li Z."/>
            <person name="Liu W."/>
            <person name="Liu X."/>
            <person name="Perez L."/>
            <person name="Shen H."/>
            <person name="Wang Q."/>
            <person name="Watt J."/>
            <person name="Xi L."/>
            <person name="Xin Y."/>
            <person name="Zhou J."/>
            <person name="Deng J."/>
            <person name="Jiang H."/>
            <person name="Liu Y."/>
            <person name="Qu J."/>
            <person name="Song X.-Z."/>
            <person name="Zhang L."/>
            <person name="Villasana D."/>
            <person name="Johnson A."/>
            <person name="Liu J."/>
            <person name="Liyanage D."/>
            <person name="Lorensuhewa L."/>
            <person name="Robinson T."/>
            <person name="Song A."/>
            <person name="Song B.-B."/>
            <person name="Dinh H."/>
            <person name="Thornton R."/>
            <person name="Coyle M."/>
            <person name="Francisco L."/>
            <person name="Jackson L."/>
            <person name="Javaid M."/>
            <person name="Korchina V."/>
            <person name="Kovar C."/>
            <person name="Mata R."/>
            <person name="Mathew T."/>
            <person name="Ngo R."/>
            <person name="Nguyen L."/>
            <person name="Nguyen N."/>
            <person name="Okwuonu G."/>
            <person name="Ongeri F."/>
            <person name="Pham C."/>
            <person name="Simmons D."/>
            <person name="Wilczek-Boney K."/>
            <person name="Hale W."/>
            <person name="Jakkamsetti A."/>
            <person name="Pham P."/>
            <person name="Ruth R."/>
            <person name="San Lucas F."/>
            <person name="Warren J."/>
            <person name="Zhang J."/>
            <person name="Zhao Z."/>
            <person name="Zhou C."/>
            <person name="Zhu D."/>
            <person name="Lee S."/>
            <person name="Bess C."/>
            <person name="Blankenburg K."/>
            <person name="Forbes L."/>
            <person name="Fu Q."/>
            <person name="Gubbala S."/>
            <person name="Hirani K."/>
            <person name="Jayaseelan J.C."/>
            <person name="Lara F."/>
            <person name="Munidasa M."/>
            <person name="Palculict T."/>
            <person name="Patil S."/>
            <person name="Pu L.-L."/>
            <person name="Saada N."/>
            <person name="Tang L."/>
            <person name="Weissenberger G."/>
            <person name="Zhu Y."/>
            <person name="Hemphill L."/>
            <person name="Shang Y."/>
            <person name="Youmans B."/>
            <person name="Ayvaz T."/>
            <person name="Ross M."/>
            <person name="Santibanez J."/>
            <person name="Aqrawi P."/>
            <person name="Gross S."/>
            <person name="Joshi V."/>
            <person name="Fowler G."/>
            <person name="Nazareth L."/>
            <person name="Reid J."/>
            <person name="Worley K."/>
            <person name="Petrosino J."/>
            <person name="Highlander S."/>
            <person name="Gibbs R."/>
        </authorList>
    </citation>
    <scope>NUCLEOTIDE SEQUENCE [LARGE SCALE GENOMIC DNA]</scope>
    <source>
        <strain evidence="1 2">DSM 10105</strain>
    </source>
</reference>
<comment type="caution">
    <text evidence="1">The sequence shown here is derived from an EMBL/GenBank/DDBJ whole genome shotgun (WGS) entry which is preliminary data.</text>
</comment>
<evidence type="ECO:0000313" key="2">
    <source>
        <dbReference type="Proteomes" id="UP000004946"/>
    </source>
</evidence>
<gene>
    <name evidence="1" type="ORF">HMPREF0620_0205</name>
</gene>
<dbReference type="eggNOG" id="ENOG50313N4">
    <property type="taxonomic scope" value="Bacteria"/>
</dbReference>
<sequence>MFSAMPIFSQDNSTIQTYAVFKQIKSENELTTASQAYDIADWYGGSTKIKNFSIPFTSSGFVYRYSGTIKAGVNLKTAKFKFRKKDKTIVVTLNQPMILSNTMDPKRTGVRYEENNIFHQLSPSDLDILQKKIIKQSEFESVKLGILKQAKANAEKNLSLVFTSALGKDYQVQVIWR</sequence>
<keyword evidence="2" id="KW-1185">Reference proteome</keyword>
<dbReference type="Proteomes" id="UP000004946">
    <property type="component" value="Chromosome"/>
</dbReference>
<dbReference type="EMBL" id="AEON01000001">
    <property type="protein sequence ID" value="EFT83200.1"/>
    <property type="molecule type" value="Genomic_DNA"/>
</dbReference>
<accession>E6JZQ4</accession>
<dbReference type="InterPro" id="IPR025324">
    <property type="entry name" value="DUF4230"/>
</dbReference>
<dbReference type="KEGG" id="pdo:PSDT_1377"/>
<dbReference type="AlphaFoldDB" id="E6JZQ4"/>
<name>E6JZQ4_PARDN</name>
<proteinExistence type="predicted"/>
<evidence type="ECO:0000313" key="1">
    <source>
        <dbReference type="EMBL" id="EFT83200.1"/>
    </source>
</evidence>
<dbReference type="RefSeq" id="WP_006290098.1">
    <property type="nucleotide sequence ID" value="NZ_AP012333.1"/>
</dbReference>
<protein>
    <recommendedName>
        <fullName evidence="3">DUF4230 domain-containing protein</fullName>
    </recommendedName>
</protein>
<organism evidence="1 2">
    <name type="scientific">Parascardovia denticolens DSM 10105 = JCM 12538</name>
    <dbReference type="NCBI Taxonomy" id="864564"/>
    <lineage>
        <taxon>Bacteria</taxon>
        <taxon>Bacillati</taxon>
        <taxon>Actinomycetota</taxon>
        <taxon>Actinomycetes</taxon>
        <taxon>Bifidobacteriales</taxon>
        <taxon>Bifidobacteriaceae</taxon>
        <taxon>Parascardovia</taxon>
    </lineage>
</organism>
<dbReference type="HOGENOM" id="CLU_108876_1_0_11"/>
<dbReference type="PATRIC" id="fig|864564.6.peg.1509"/>
<evidence type="ECO:0008006" key="3">
    <source>
        <dbReference type="Google" id="ProtNLM"/>
    </source>
</evidence>
<dbReference type="Pfam" id="PF14014">
    <property type="entry name" value="DUF4230"/>
    <property type="match status" value="1"/>
</dbReference>